<feature type="transmembrane region" description="Helical" evidence="2">
    <location>
        <begin position="51"/>
        <end position="68"/>
    </location>
</feature>
<evidence type="ECO:0000313" key="4">
    <source>
        <dbReference type="EMBL" id="GAX56964.1"/>
    </source>
</evidence>
<dbReference type="STRING" id="1963.AQJ27_22010"/>
<evidence type="ECO:0000256" key="2">
    <source>
        <dbReference type="SAM" id="Phobius"/>
    </source>
</evidence>
<evidence type="ECO:0000256" key="1">
    <source>
        <dbReference type="SAM" id="MobiDB-lite"/>
    </source>
</evidence>
<feature type="domain" description="DUF8175" evidence="3">
    <location>
        <begin position="101"/>
        <end position="258"/>
    </location>
</feature>
<keyword evidence="5" id="KW-1185">Reference proteome</keyword>
<organism evidence="4 5">
    <name type="scientific">Streptomyces olivochromogenes</name>
    <dbReference type="NCBI Taxonomy" id="1963"/>
    <lineage>
        <taxon>Bacteria</taxon>
        <taxon>Bacillati</taxon>
        <taxon>Actinomycetota</taxon>
        <taxon>Actinomycetes</taxon>
        <taxon>Kitasatosporales</taxon>
        <taxon>Streptomycetaceae</taxon>
        <taxon>Streptomyces</taxon>
    </lineage>
</organism>
<protein>
    <recommendedName>
        <fullName evidence="3">DUF8175 domain-containing protein</fullName>
    </recommendedName>
</protein>
<gene>
    <name evidence="4" type="ORF">SO3561_08533</name>
</gene>
<feature type="compositionally biased region" description="Gly residues" evidence="1">
    <location>
        <begin position="7"/>
        <end position="24"/>
    </location>
</feature>
<feature type="compositionally biased region" description="Low complexity" evidence="1">
    <location>
        <begin position="74"/>
        <end position="89"/>
    </location>
</feature>
<comment type="caution">
    <text evidence="4">The sequence shown here is derived from an EMBL/GenBank/DDBJ whole genome shotgun (WGS) entry which is preliminary data.</text>
</comment>
<sequence length="286" mass="29486">MSLGDEPGYGDGSRGDDGGYGGTGQTRTRLPDRPGDVYGGARRGRSSSRSLVTVVGVVVLLIAAIAFANRGGDDSSSSSGTGNAGGNATKTSPTAPSGQRPVDTNTGGIPTGFAHSEQGAQSAAANYAVALGSTSMFQKAGRHHLVDTLYTSAAAGRLQGPLDDAYSTGFLNKLGLDAAGNAPRGSTFVSRTIPVGSKVEQYSATDAKVSVWYLGLIGMSAQNSTDPVTSTWKTWTFELQWSDGDWKIVTDSQKDGPAPVPGDDKAATSDEISKVIEEYGGFTYAR</sequence>
<feature type="region of interest" description="Disordered" evidence="1">
    <location>
        <begin position="70"/>
        <end position="115"/>
    </location>
</feature>
<keyword evidence="2" id="KW-0472">Membrane</keyword>
<dbReference type="RefSeq" id="WP_067371431.1">
    <property type="nucleotide sequence ID" value="NZ_BDQI01000031.1"/>
</dbReference>
<dbReference type="AlphaFoldDB" id="A0A250VS93"/>
<dbReference type="EMBL" id="BDQI01000031">
    <property type="protein sequence ID" value="GAX56964.1"/>
    <property type="molecule type" value="Genomic_DNA"/>
</dbReference>
<keyword evidence="2" id="KW-1133">Transmembrane helix</keyword>
<name>A0A250VS93_STROL</name>
<feature type="region of interest" description="Disordered" evidence="1">
    <location>
        <begin position="1"/>
        <end position="45"/>
    </location>
</feature>
<dbReference type="Pfam" id="PF26526">
    <property type="entry name" value="DUF8175"/>
    <property type="match status" value="1"/>
</dbReference>
<reference evidence="5" key="1">
    <citation type="submission" date="2017-05" db="EMBL/GenBank/DDBJ databases">
        <title>Streptomyces olivochromogenes NBRC 3561 whole genome shotgun sequence.</title>
        <authorList>
            <person name="Dohra H."/>
            <person name="Kodani S."/>
        </authorList>
    </citation>
    <scope>NUCLEOTIDE SEQUENCE [LARGE SCALE GENOMIC DNA]</scope>
    <source>
        <strain evidence="5">NBRC 3561</strain>
    </source>
</reference>
<evidence type="ECO:0000259" key="3">
    <source>
        <dbReference type="Pfam" id="PF26526"/>
    </source>
</evidence>
<keyword evidence="2" id="KW-0812">Transmembrane</keyword>
<accession>A0A250VS93</accession>
<proteinExistence type="predicted"/>
<feature type="compositionally biased region" description="Polar residues" evidence="1">
    <location>
        <begin position="90"/>
        <end position="108"/>
    </location>
</feature>
<dbReference type="Proteomes" id="UP000217446">
    <property type="component" value="Unassembled WGS sequence"/>
</dbReference>
<evidence type="ECO:0000313" key="5">
    <source>
        <dbReference type="Proteomes" id="UP000217446"/>
    </source>
</evidence>
<dbReference type="InterPro" id="IPR058488">
    <property type="entry name" value="DUF8175"/>
</dbReference>
<feature type="region of interest" description="Disordered" evidence="1">
    <location>
        <begin position="250"/>
        <end position="269"/>
    </location>
</feature>